<name>Q6K429_ORYSJ</name>
<reference evidence="3" key="4">
    <citation type="journal article" date="2008" name="Nucleic Acids Res.">
        <title>The rice annotation project database (RAP-DB): 2008 update.</title>
        <authorList>
            <consortium name="The rice annotation project (RAP)"/>
        </authorList>
    </citation>
    <scope>GENOME REANNOTATION</scope>
    <source>
        <strain evidence="3">cv. Nipponbare</strain>
    </source>
</reference>
<evidence type="ECO:0000313" key="2">
    <source>
        <dbReference type="EMBL" id="BAD22320.1"/>
    </source>
</evidence>
<proteinExistence type="predicted"/>
<reference evidence="1" key="1">
    <citation type="submission" date="2002-07" db="EMBL/GenBank/DDBJ databases">
        <title>Oryza sativa nipponbare(GA3) genomic DNA, chromosome 9, PAC clone:P0006E02.</title>
        <authorList>
            <person name="Sasaki T."/>
            <person name="Matsumoto T."/>
            <person name="Hattori M."/>
            <person name="Sakaki Y."/>
            <person name="Katayose Y."/>
        </authorList>
    </citation>
    <scope>NUCLEOTIDE SEQUENCE</scope>
</reference>
<evidence type="ECO:0000313" key="1">
    <source>
        <dbReference type="EMBL" id="BAD22279.1"/>
    </source>
</evidence>
<sequence>MTKARPTGLPRETRPLERLRDWWRSTLSELGSPPNQEVACELAEGLEEIAGKIGECFG</sequence>
<accession>Q6K429</accession>
<dbReference type="AlphaFoldDB" id="Q6K429"/>
<gene>
    <name evidence="1" type="ORF">P0006E02.1</name>
    <name evidence="2" type="ORF">P0406E03.50</name>
</gene>
<evidence type="ECO:0000313" key="3">
    <source>
        <dbReference type="Proteomes" id="UP000000763"/>
    </source>
</evidence>
<organism evidence="2 3">
    <name type="scientific">Oryza sativa subsp. japonica</name>
    <name type="common">Rice</name>
    <dbReference type="NCBI Taxonomy" id="39947"/>
    <lineage>
        <taxon>Eukaryota</taxon>
        <taxon>Viridiplantae</taxon>
        <taxon>Streptophyta</taxon>
        <taxon>Embryophyta</taxon>
        <taxon>Tracheophyta</taxon>
        <taxon>Spermatophyta</taxon>
        <taxon>Magnoliopsida</taxon>
        <taxon>Liliopsida</taxon>
        <taxon>Poales</taxon>
        <taxon>Poaceae</taxon>
        <taxon>BOP clade</taxon>
        <taxon>Oryzoideae</taxon>
        <taxon>Oryzeae</taxon>
        <taxon>Oryzinae</taxon>
        <taxon>Oryza</taxon>
        <taxon>Oryza sativa</taxon>
    </lineage>
</organism>
<dbReference type="EMBL" id="AP005583">
    <property type="protein sequence ID" value="BAD22320.1"/>
    <property type="molecule type" value="Genomic_DNA"/>
</dbReference>
<dbReference type="EMBL" id="AP005582">
    <property type="protein sequence ID" value="BAD22279.1"/>
    <property type="molecule type" value="Genomic_DNA"/>
</dbReference>
<protein>
    <submittedName>
        <fullName evidence="2">Uncharacterized protein</fullName>
    </submittedName>
</protein>
<reference evidence="3" key="3">
    <citation type="journal article" date="2005" name="Nature">
        <title>The map-based sequence of the rice genome.</title>
        <authorList>
            <consortium name="International rice genome sequencing project (IRGSP)"/>
            <person name="Matsumoto T."/>
            <person name="Wu J."/>
            <person name="Kanamori H."/>
            <person name="Katayose Y."/>
            <person name="Fujisawa M."/>
            <person name="Namiki N."/>
            <person name="Mizuno H."/>
            <person name="Yamamoto K."/>
            <person name="Antonio B.A."/>
            <person name="Baba T."/>
            <person name="Sakata K."/>
            <person name="Nagamura Y."/>
            <person name="Aoki H."/>
            <person name="Arikawa K."/>
            <person name="Arita K."/>
            <person name="Bito T."/>
            <person name="Chiden Y."/>
            <person name="Fujitsuka N."/>
            <person name="Fukunaka R."/>
            <person name="Hamada M."/>
            <person name="Harada C."/>
            <person name="Hayashi A."/>
            <person name="Hijishita S."/>
            <person name="Honda M."/>
            <person name="Hosokawa S."/>
            <person name="Ichikawa Y."/>
            <person name="Idonuma A."/>
            <person name="Iijima M."/>
            <person name="Ikeda M."/>
            <person name="Ikeno M."/>
            <person name="Ito K."/>
            <person name="Ito S."/>
            <person name="Ito T."/>
            <person name="Ito Y."/>
            <person name="Ito Y."/>
            <person name="Iwabuchi A."/>
            <person name="Kamiya K."/>
            <person name="Karasawa W."/>
            <person name="Kurita K."/>
            <person name="Katagiri S."/>
            <person name="Kikuta A."/>
            <person name="Kobayashi H."/>
            <person name="Kobayashi N."/>
            <person name="Machita K."/>
            <person name="Maehara T."/>
            <person name="Masukawa M."/>
            <person name="Mizubayashi T."/>
            <person name="Mukai Y."/>
            <person name="Nagasaki H."/>
            <person name="Nagata Y."/>
            <person name="Naito S."/>
            <person name="Nakashima M."/>
            <person name="Nakama Y."/>
            <person name="Nakamichi Y."/>
            <person name="Nakamura M."/>
            <person name="Meguro A."/>
            <person name="Negishi M."/>
            <person name="Ohta I."/>
            <person name="Ohta T."/>
            <person name="Okamoto M."/>
            <person name="Ono N."/>
            <person name="Saji S."/>
            <person name="Sakaguchi M."/>
            <person name="Sakai K."/>
            <person name="Shibata M."/>
            <person name="Shimokawa T."/>
            <person name="Song J."/>
            <person name="Takazaki Y."/>
            <person name="Terasawa K."/>
            <person name="Tsugane M."/>
            <person name="Tsuji K."/>
            <person name="Ueda S."/>
            <person name="Waki K."/>
            <person name="Yamagata H."/>
            <person name="Yamamoto M."/>
            <person name="Yamamoto S."/>
            <person name="Yamane H."/>
            <person name="Yoshiki S."/>
            <person name="Yoshihara R."/>
            <person name="Yukawa K."/>
            <person name="Zhong H."/>
            <person name="Yano M."/>
            <person name="Yuan Q."/>
            <person name="Ouyang S."/>
            <person name="Liu J."/>
            <person name="Jones K.M."/>
            <person name="Gansberger K."/>
            <person name="Moffat K."/>
            <person name="Hill J."/>
            <person name="Bera J."/>
            <person name="Fadrosh D."/>
            <person name="Jin S."/>
            <person name="Johri S."/>
            <person name="Kim M."/>
            <person name="Overton L."/>
            <person name="Reardon M."/>
            <person name="Tsitrin T."/>
            <person name="Vuong H."/>
            <person name="Weaver B."/>
            <person name="Ciecko A."/>
            <person name="Tallon L."/>
            <person name="Jackson J."/>
            <person name="Pai G."/>
            <person name="Aken S.V."/>
            <person name="Utterback T."/>
            <person name="Reidmuller S."/>
            <person name="Feldblyum T."/>
            <person name="Hsiao J."/>
            <person name="Zismann V."/>
            <person name="Iobst S."/>
            <person name="de Vazeille A.R."/>
            <person name="Buell C.R."/>
            <person name="Ying K."/>
            <person name="Li Y."/>
            <person name="Lu T."/>
            <person name="Huang Y."/>
            <person name="Zhao Q."/>
            <person name="Feng Q."/>
            <person name="Zhang L."/>
            <person name="Zhu J."/>
            <person name="Weng Q."/>
            <person name="Mu J."/>
            <person name="Lu Y."/>
            <person name="Fan D."/>
            <person name="Liu Y."/>
            <person name="Guan J."/>
            <person name="Zhang Y."/>
            <person name="Yu S."/>
            <person name="Liu X."/>
            <person name="Zhang Y."/>
            <person name="Hong G."/>
            <person name="Han B."/>
            <person name="Choisne N."/>
            <person name="Demange N."/>
            <person name="Orjeda G."/>
            <person name="Samain S."/>
            <person name="Cattolico L."/>
            <person name="Pelletier E."/>
            <person name="Couloux A."/>
            <person name="Segurens B."/>
            <person name="Wincker P."/>
            <person name="D'Hont A."/>
            <person name="Scarpelli C."/>
            <person name="Weissenbach J."/>
            <person name="Salanoubat M."/>
            <person name="Quetier F."/>
            <person name="Yu Y."/>
            <person name="Kim H.R."/>
            <person name="Rambo T."/>
            <person name="Currie J."/>
            <person name="Collura K."/>
            <person name="Luo M."/>
            <person name="Yang T."/>
            <person name="Ammiraju J.S.S."/>
            <person name="Engler F."/>
            <person name="Soderlund C."/>
            <person name="Wing R.A."/>
            <person name="Palmer L.E."/>
            <person name="de la Bastide M."/>
            <person name="Spiegel L."/>
            <person name="Nascimento L."/>
            <person name="Zutavern T."/>
            <person name="O'Shaughnessy A."/>
            <person name="Dike S."/>
            <person name="Dedhia N."/>
            <person name="Preston R."/>
            <person name="Balija V."/>
            <person name="McCombie W.R."/>
            <person name="Chow T."/>
            <person name="Chen H."/>
            <person name="Chung M."/>
            <person name="Chen C."/>
            <person name="Shaw J."/>
            <person name="Wu H."/>
            <person name="Hsiao K."/>
            <person name="Chao Y."/>
            <person name="Chu M."/>
            <person name="Cheng C."/>
            <person name="Hour A."/>
            <person name="Lee P."/>
            <person name="Lin S."/>
            <person name="Lin Y."/>
            <person name="Liou J."/>
            <person name="Liu S."/>
            <person name="Hsing Y."/>
            <person name="Raghuvanshi S."/>
            <person name="Mohanty A."/>
            <person name="Bharti A.K."/>
            <person name="Gaur A."/>
            <person name="Gupta V."/>
            <person name="Kumar D."/>
            <person name="Ravi V."/>
            <person name="Vij S."/>
            <person name="Kapur A."/>
            <person name="Khurana P."/>
            <person name="Khurana P."/>
            <person name="Khurana J.P."/>
            <person name="Tyagi A.K."/>
            <person name="Gaikwad K."/>
            <person name="Singh A."/>
            <person name="Dalal V."/>
            <person name="Srivastava S."/>
            <person name="Dixit A."/>
            <person name="Pal A.K."/>
            <person name="Ghazi I.A."/>
            <person name="Yadav M."/>
            <person name="Pandit A."/>
            <person name="Bhargava A."/>
            <person name="Sureshbabu K."/>
            <person name="Batra K."/>
            <person name="Sharma T.R."/>
            <person name="Mohapatra T."/>
            <person name="Singh N.K."/>
            <person name="Messing J."/>
            <person name="Nelson A.B."/>
            <person name="Fuks G."/>
            <person name="Kavchok S."/>
            <person name="Keizer G."/>
            <person name="Linton E."/>
            <person name="Llaca V."/>
            <person name="Song R."/>
            <person name="Tanyolac B."/>
            <person name="Young S."/>
            <person name="Ho-Il K."/>
            <person name="Hahn J.H."/>
            <person name="Sangsakoo G."/>
            <person name="Vanavichit A."/>
            <person name="de Mattos Luiz.A.T."/>
            <person name="Zimmer P.D."/>
            <person name="Malone G."/>
            <person name="Dellagostin O."/>
            <person name="de Oliveira A.C."/>
            <person name="Bevan M."/>
            <person name="Bancroft I."/>
            <person name="Minx P."/>
            <person name="Cordum H."/>
            <person name="Wilson R."/>
            <person name="Cheng Z."/>
            <person name="Jin W."/>
            <person name="Jiang J."/>
            <person name="Leong S.A."/>
            <person name="Iwama H."/>
            <person name="Gojobori T."/>
            <person name="Itoh T."/>
            <person name="Niimura Y."/>
            <person name="Fujii Y."/>
            <person name="Habara T."/>
            <person name="Sakai H."/>
            <person name="Sato Y."/>
            <person name="Wilson G."/>
            <person name="Kumar K."/>
            <person name="McCouch S."/>
            <person name="Juretic N."/>
            <person name="Hoen D."/>
            <person name="Wright S."/>
            <person name="Bruskiewich R."/>
            <person name="Bureau T."/>
            <person name="Miyao A."/>
            <person name="Hirochika H."/>
            <person name="Nishikawa T."/>
            <person name="Kadowaki K."/>
            <person name="Sugiura M."/>
            <person name="Burr B."/>
            <person name="Sasaki T."/>
        </authorList>
    </citation>
    <scope>NUCLEOTIDE SEQUENCE [LARGE SCALE GENOMIC DNA]</scope>
    <source>
        <strain evidence="3">cv. Nipponbare</strain>
    </source>
</reference>
<dbReference type="Proteomes" id="UP000000763">
    <property type="component" value="Chromosome 9"/>
</dbReference>
<reference evidence="2" key="2">
    <citation type="submission" date="2002-07" db="EMBL/GenBank/DDBJ databases">
        <title>Oryza sativa nipponbare(GA3) genomic DNA, chromosome 9, PAC clone:P0406E03.</title>
        <authorList>
            <person name="Sasaki T."/>
            <person name="Matsumoto T."/>
            <person name="Hattori M."/>
            <person name="Sakaki Y."/>
            <person name="Katayose Y."/>
        </authorList>
    </citation>
    <scope>NUCLEOTIDE SEQUENCE</scope>
</reference>